<dbReference type="SUPFAM" id="SSF51735">
    <property type="entry name" value="NAD(P)-binding Rossmann-fold domains"/>
    <property type="match status" value="1"/>
</dbReference>
<name>A0A4P9VMM1_9GAMM</name>
<dbReference type="UniPathway" id="UPA00028">
    <property type="reaction ID" value="UER00004"/>
</dbReference>
<accession>A0A4P9VMM1</accession>
<dbReference type="InterPro" id="IPR003710">
    <property type="entry name" value="ApbA"/>
</dbReference>
<dbReference type="NCBIfam" id="TIGR00745">
    <property type="entry name" value="apbA_panE"/>
    <property type="match status" value="1"/>
</dbReference>
<reference evidence="13 14" key="1">
    <citation type="submission" date="2017-04" db="EMBL/GenBank/DDBJ databases">
        <title>Draft genome sequence of Zooshikella ganghwensis VG4 isolated from Red Sea sediments.</title>
        <authorList>
            <person name="Rehman Z."/>
            <person name="Alam I."/>
            <person name="Kamau A."/>
            <person name="Bajic V."/>
            <person name="Leiknes T."/>
        </authorList>
    </citation>
    <scope>NUCLEOTIDE SEQUENCE [LARGE SCALE GENOMIC DNA]</scope>
    <source>
        <strain evidence="13 14">VG4</strain>
    </source>
</reference>
<dbReference type="AlphaFoldDB" id="A0A4P9VMM1"/>
<dbReference type="SUPFAM" id="SSF48179">
    <property type="entry name" value="6-phosphogluconate dehydrogenase C-terminal domain-like"/>
    <property type="match status" value="1"/>
</dbReference>
<comment type="catalytic activity">
    <reaction evidence="9 10">
        <text>(R)-pantoate + NADP(+) = 2-dehydropantoate + NADPH + H(+)</text>
        <dbReference type="Rhea" id="RHEA:16233"/>
        <dbReference type="ChEBI" id="CHEBI:11561"/>
        <dbReference type="ChEBI" id="CHEBI:15378"/>
        <dbReference type="ChEBI" id="CHEBI:15980"/>
        <dbReference type="ChEBI" id="CHEBI:57783"/>
        <dbReference type="ChEBI" id="CHEBI:58349"/>
        <dbReference type="EC" id="1.1.1.169"/>
    </reaction>
</comment>
<comment type="similarity">
    <text evidence="2 10">Belongs to the ketopantoate reductase family.</text>
</comment>
<evidence type="ECO:0000256" key="2">
    <source>
        <dbReference type="ARBA" id="ARBA00007870"/>
    </source>
</evidence>
<dbReference type="PANTHER" id="PTHR21708:SF26">
    <property type="entry name" value="2-DEHYDROPANTOATE 2-REDUCTASE"/>
    <property type="match status" value="1"/>
</dbReference>
<dbReference type="InterPro" id="IPR036291">
    <property type="entry name" value="NAD(P)-bd_dom_sf"/>
</dbReference>
<evidence type="ECO:0000256" key="10">
    <source>
        <dbReference type="RuleBase" id="RU362068"/>
    </source>
</evidence>
<dbReference type="InterPro" id="IPR008927">
    <property type="entry name" value="6-PGluconate_DH-like_C_sf"/>
</dbReference>
<proteinExistence type="inferred from homology"/>
<evidence type="ECO:0000259" key="11">
    <source>
        <dbReference type="Pfam" id="PF02558"/>
    </source>
</evidence>
<dbReference type="InterPro" id="IPR051402">
    <property type="entry name" value="KPR-Related"/>
</dbReference>
<evidence type="ECO:0000259" key="12">
    <source>
        <dbReference type="Pfam" id="PF08546"/>
    </source>
</evidence>
<dbReference type="InterPro" id="IPR013752">
    <property type="entry name" value="KPA_reductase"/>
</dbReference>
<protein>
    <recommendedName>
        <fullName evidence="4 10">2-dehydropantoate 2-reductase</fullName>
        <ecNumber evidence="3 10">1.1.1.169</ecNumber>
    </recommendedName>
    <alternativeName>
        <fullName evidence="8 10">Ketopantoate reductase</fullName>
    </alternativeName>
</protein>
<feature type="domain" description="Ketopantoate reductase N-terminal" evidence="11">
    <location>
        <begin position="5"/>
        <end position="152"/>
    </location>
</feature>
<comment type="pathway">
    <text evidence="1 10">Cofactor biosynthesis; (R)-pantothenate biosynthesis; (R)-pantoate from 3-methyl-2-oxobutanoate: step 2/2.</text>
</comment>
<dbReference type="PANTHER" id="PTHR21708">
    <property type="entry name" value="PROBABLE 2-DEHYDROPANTOATE 2-REDUCTASE"/>
    <property type="match status" value="1"/>
</dbReference>
<feature type="domain" description="Ketopantoate reductase C-terminal" evidence="12">
    <location>
        <begin position="182"/>
        <end position="302"/>
    </location>
</feature>
<comment type="function">
    <text evidence="10">Catalyzes the NADPH-dependent reduction of ketopantoate into pantoic acid.</text>
</comment>
<evidence type="ECO:0000313" key="14">
    <source>
        <dbReference type="Proteomes" id="UP000257039"/>
    </source>
</evidence>
<dbReference type="GO" id="GO:0008677">
    <property type="term" value="F:2-dehydropantoate 2-reductase activity"/>
    <property type="evidence" value="ECO:0007669"/>
    <property type="project" value="UniProtKB-EC"/>
</dbReference>
<evidence type="ECO:0000256" key="4">
    <source>
        <dbReference type="ARBA" id="ARBA00019465"/>
    </source>
</evidence>
<dbReference type="EC" id="1.1.1.169" evidence="3 10"/>
<dbReference type="InterPro" id="IPR013332">
    <property type="entry name" value="KPR_N"/>
</dbReference>
<evidence type="ECO:0000256" key="8">
    <source>
        <dbReference type="ARBA" id="ARBA00032024"/>
    </source>
</evidence>
<dbReference type="Proteomes" id="UP000257039">
    <property type="component" value="Unassembled WGS sequence"/>
</dbReference>
<sequence>MLMKIAVVGVGAIGGIYGGLLANVGHDVHFLLHSDFDHVQRNGLRIDSVLGDFQLPQVNAYQSAADMPQCDVVIVALKTTANMQLAPILDVLLKPETTLLLLQNGLGAEEFLAQHYPNNSLLSGLCFICCSKIGPGHILHLDQGAIRLGEYNPQQEAGITPKMRDIAELFANTGISIHFTPNLLQARWEKLVWNIPFNGLSVVLQQSTQGLLTDRHCRDLLVELMEEVIAAANHCGFTIQPSYAQVLLHATDKMADYQPSMLLDYQNKRPLELESIYWEPIRTAAERGFDMAKTRVIAQQLAFLDQKNSP</sequence>
<evidence type="ECO:0000313" key="13">
    <source>
        <dbReference type="EMBL" id="RDH44136.1"/>
    </source>
</evidence>
<dbReference type="GO" id="GO:0005737">
    <property type="term" value="C:cytoplasm"/>
    <property type="evidence" value="ECO:0007669"/>
    <property type="project" value="TreeGrafter"/>
</dbReference>
<dbReference type="Pfam" id="PF02558">
    <property type="entry name" value="ApbA"/>
    <property type="match status" value="1"/>
</dbReference>
<comment type="caution">
    <text evidence="13">The sequence shown here is derived from an EMBL/GenBank/DDBJ whole genome shotgun (WGS) entry which is preliminary data.</text>
</comment>
<dbReference type="GO" id="GO:0015940">
    <property type="term" value="P:pantothenate biosynthetic process"/>
    <property type="evidence" value="ECO:0007669"/>
    <property type="project" value="UniProtKB-UniPathway"/>
</dbReference>
<evidence type="ECO:0000256" key="3">
    <source>
        <dbReference type="ARBA" id="ARBA00013014"/>
    </source>
</evidence>
<dbReference type="EMBL" id="NDXW01000001">
    <property type="protein sequence ID" value="RDH44136.1"/>
    <property type="molecule type" value="Genomic_DNA"/>
</dbReference>
<keyword evidence="5 10" id="KW-0566">Pantothenate biosynthesis</keyword>
<keyword evidence="6 10" id="KW-0521">NADP</keyword>
<keyword evidence="14" id="KW-1185">Reference proteome</keyword>
<evidence type="ECO:0000256" key="6">
    <source>
        <dbReference type="ARBA" id="ARBA00022857"/>
    </source>
</evidence>
<dbReference type="Gene3D" id="1.10.1040.10">
    <property type="entry name" value="N-(1-d-carboxylethyl)-l-norvaline Dehydrogenase, domain 2"/>
    <property type="match status" value="1"/>
</dbReference>
<organism evidence="13 14">
    <name type="scientific">Zooshikella ganghwensis</name>
    <dbReference type="NCBI Taxonomy" id="202772"/>
    <lineage>
        <taxon>Bacteria</taxon>
        <taxon>Pseudomonadati</taxon>
        <taxon>Pseudomonadota</taxon>
        <taxon>Gammaproteobacteria</taxon>
        <taxon>Oceanospirillales</taxon>
        <taxon>Zooshikellaceae</taxon>
        <taxon>Zooshikella</taxon>
    </lineage>
</organism>
<evidence type="ECO:0000256" key="9">
    <source>
        <dbReference type="ARBA" id="ARBA00048793"/>
    </source>
</evidence>
<evidence type="ECO:0000256" key="5">
    <source>
        <dbReference type="ARBA" id="ARBA00022655"/>
    </source>
</evidence>
<keyword evidence="7 10" id="KW-0560">Oxidoreductase</keyword>
<dbReference type="NCBIfam" id="NF004887">
    <property type="entry name" value="PRK06249.1"/>
    <property type="match status" value="1"/>
</dbReference>
<dbReference type="FunFam" id="1.10.1040.10:FF:000017">
    <property type="entry name" value="2-dehydropantoate 2-reductase"/>
    <property type="match status" value="1"/>
</dbReference>
<dbReference type="Gene3D" id="3.40.50.720">
    <property type="entry name" value="NAD(P)-binding Rossmann-like Domain"/>
    <property type="match status" value="1"/>
</dbReference>
<gene>
    <name evidence="13" type="ORF">B9G39_12140</name>
</gene>
<dbReference type="Pfam" id="PF08546">
    <property type="entry name" value="ApbA_C"/>
    <property type="match status" value="1"/>
</dbReference>
<evidence type="ECO:0000256" key="1">
    <source>
        <dbReference type="ARBA" id="ARBA00004994"/>
    </source>
</evidence>
<evidence type="ECO:0000256" key="7">
    <source>
        <dbReference type="ARBA" id="ARBA00023002"/>
    </source>
</evidence>
<dbReference type="InterPro" id="IPR013328">
    <property type="entry name" value="6PGD_dom2"/>
</dbReference>